<dbReference type="GO" id="GO:0051607">
    <property type="term" value="P:defense response to virus"/>
    <property type="evidence" value="ECO:0007669"/>
    <property type="project" value="UniProtKB-KW"/>
</dbReference>
<gene>
    <name evidence="3" type="ORF">KN1_14280</name>
</gene>
<feature type="domain" description="CRISPR type III-associated protein" evidence="2">
    <location>
        <begin position="30"/>
        <end position="197"/>
    </location>
</feature>
<protein>
    <recommendedName>
        <fullName evidence="2">CRISPR type III-associated protein domain-containing protein</fullName>
    </recommendedName>
</protein>
<organism evidence="3 4">
    <name type="scientific">Stygiolobus caldivivus</name>
    <dbReference type="NCBI Taxonomy" id="2824673"/>
    <lineage>
        <taxon>Archaea</taxon>
        <taxon>Thermoproteota</taxon>
        <taxon>Thermoprotei</taxon>
        <taxon>Sulfolobales</taxon>
        <taxon>Sulfolobaceae</taxon>
        <taxon>Stygiolobus</taxon>
    </lineage>
</organism>
<accession>A0A8D5U793</accession>
<dbReference type="Proteomes" id="UP000825123">
    <property type="component" value="Chromosome"/>
</dbReference>
<dbReference type="KEGG" id="csty:KN1_14280"/>
<proteinExistence type="predicted"/>
<dbReference type="EMBL" id="AP024597">
    <property type="protein sequence ID" value="BCU70131.1"/>
    <property type="molecule type" value="Genomic_DNA"/>
</dbReference>
<keyword evidence="1" id="KW-0051">Antiviral defense</keyword>
<evidence type="ECO:0000313" key="3">
    <source>
        <dbReference type="EMBL" id="BCU70131.1"/>
    </source>
</evidence>
<evidence type="ECO:0000259" key="2">
    <source>
        <dbReference type="Pfam" id="PF03787"/>
    </source>
</evidence>
<name>A0A8D5U793_9CREN</name>
<keyword evidence="4" id="KW-1185">Reference proteome</keyword>
<evidence type="ECO:0000256" key="1">
    <source>
        <dbReference type="ARBA" id="ARBA00023118"/>
    </source>
</evidence>
<reference evidence="3 4" key="1">
    <citation type="submission" date="2021-04" db="EMBL/GenBank/DDBJ databases">
        <title>Complete genome sequence of Stygiolobus sp. KN-1.</title>
        <authorList>
            <person name="Nakamura K."/>
            <person name="Sakai H."/>
            <person name="Kurosawa N."/>
        </authorList>
    </citation>
    <scope>NUCLEOTIDE SEQUENCE [LARGE SCALE GENOMIC DNA]</scope>
    <source>
        <strain evidence="3 4">KN-1</strain>
    </source>
</reference>
<dbReference type="AlphaFoldDB" id="A0A8D5U793"/>
<sequence>MWRRLTVQRYRTPYTERNAPGLEGALDIEMEVVSDYLHVGSGVYDVEILRPLDDIDKLVESALQGTVPDVSGYFSPATHEMNKYLGKVVIPGSTIKGLVRTRLELSIRESCYVVSRNSNTVSNTYKKIFRNPKPKYSDRFPERVCPVCDLLGNSGLASRVSFTDLVMAQGKTDFVNVNGQYYESAIKGSKFGGKVVYRSLKPVDLGMLLYGLGFRLKGNKLEGKVMLMGRFKFSDRRFGRVRFSLPAAKVEFVNALNEFMKKFNPFDYNEEW</sequence>
<dbReference type="Pfam" id="PF03787">
    <property type="entry name" value="RAMPs"/>
    <property type="match status" value="1"/>
</dbReference>
<dbReference type="InterPro" id="IPR005537">
    <property type="entry name" value="RAMP_III_fam"/>
</dbReference>
<evidence type="ECO:0000313" key="4">
    <source>
        <dbReference type="Proteomes" id="UP000825123"/>
    </source>
</evidence>